<dbReference type="GO" id="GO:0016763">
    <property type="term" value="F:pentosyltransferase activity"/>
    <property type="evidence" value="ECO:0007669"/>
    <property type="project" value="TreeGrafter"/>
</dbReference>
<feature type="transmembrane region" description="Helical" evidence="9">
    <location>
        <begin position="240"/>
        <end position="258"/>
    </location>
</feature>
<name>A0A7G1KTB0_9NOCA</name>
<dbReference type="PANTHER" id="PTHR33908:SF3">
    <property type="entry name" value="UNDECAPRENYL PHOSPHATE-ALPHA-4-AMINO-4-DEOXY-L-ARABINOSE ARABINOSYL TRANSFERASE"/>
    <property type="match status" value="1"/>
</dbReference>
<keyword evidence="6 9" id="KW-1133">Transmembrane helix</keyword>
<sequence>MTTIEAPVRRETPPPPSPPDRRRHRHRRAGGPPDRPRWAVPALLVLLAATAVAYLWALSENGWANEYYAAAAQAGTQSWKALLFGSLDAGNAITVDKPPASLWLMGLSGKLFGFGSFSMLLPQALLGVASVGLVYAAVRRWSGPGAGLLAGSVLALTPVAALMFRFNNPDALLVFLLVAAAYCTVRATERGSGRWLALAGAAIGFGFLTKMMQAFLVLPAFALVFLLAAPIGFWQRIGKLLGALLAVVVSAGWYILLVELWPSGSRPYIGGSTDNSLLELALGYNGLGRVLGGEGNGGGGGGGGGANTGFGGSTGITRLFGDSMGTEISWLLPAALIGLVAGLWLTRRAPRTDRTRAALILWGGWLLVTGVVFSFMQGTIHPYYTVALAPAIAALVGLSAAELWCERDRFAVRAVLASMLAATGVWNFVLLGRTPDWFPALRWAVLVGSIVVALVLVAGAHRLGRLTVVVAAAGLLFGLGGATAYTIDTVTTAHSGSIPTSGPQTGHGMGGPGGAGGDARPDGAAGGAGRGLGARAGDGTPGQMPGAGSGTGDASNTASSGSGTGTGGAPNTNSAIAAGDASASGAGSASGGGTVSATAPGDVAASGSGAIPGGSASNNAELQQLLKGTTNRWAAATVGAQSAGGLELSTGTSIIAIGGFTGSDDAPTLAQFQRYVANGEVRYFIAGGGMGGPGGGSGSAAEITAWVQEHFTATTVGGTTVYDLTQPTS</sequence>
<gene>
    <name evidence="12" type="ORF">NWFMUON74_55680</name>
</gene>
<dbReference type="Pfam" id="PF13231">
    <property type="entry name" value="PMT_2"/>
    <property type="match status" value="1"/>
</dbReference>
<feature type="transmembrane region" description="Helical" evidence="9">
    <location>
        <begin position="441"/>
        <end position="459"/>
    </location>
</feature>
<dbReference type="EMBL" id="AP023396">
    <property type="protein sequence ID" value="BCK57796.1"/>
    <property type="molecule type" value="Genomic_DNA"/>
</dbReference>
<dbReference type="AlphaFoldDB" id="A0A7G1KTB0"/>
<feature type="transmembrane region" description="Helical" evidence="9">
    <location>
        <begin position="357"/>
        <end position="376"/>
    </location>
</feature>
<keyword evidence="7 9" id="KW-0472">Membrane</keyword>
<feature type="transmembrane region" description="Helical" evidence="9">
    <location>
        <begin position="410"/>
        <end position="429"/>
    </location>
</feature>
<evidence type="ECO:0000256" key="6">
    <source>
        <dbReference type="ARBA" id="ARBA00022989"/>
    </source>
</evidence>
<dbReference type="GO" id="GO:0005886">
    <property type="term" value="C:plasma membrane"/>
    <property type="evidence" value="ECO:0007669"/>
    <property type="project" value="UniProtKB-SubCell"/>
</dbReference>
<keyword evidence="4" id="KW-0808">Transferase</keyword>
<dbReference type="GeneID" id="80350006"/>
<feature type="transmembrane region" description="Helical" evidence="9">
    <location>
        <begin position="214"/>
        <end position="233"/>
    </location>
</feature>
<evidence type="ECO:0000313" key="12">
    <source>
        <dbReference type="EMBL" id="BCK57796.1"/>
    </source>
</evidence>
<feature type="compositionally biased region" description="Low complexity" evidence="8">
    <location>
        <begin position="552"/>
        <end position="561"/>
    </location>
</feature>
<dbReference type="KEGG" id="nwl:NWFMUON74_55680"/>
<feature type="transmembrane region" description="Helical" evidence="9">
    <location>
        <begin position="466"/>
        <end position="487"/>
    </location>
</feature>
<keyword evidence="2" id="KW-1003">Cell membrane</keyword>
<dbReference type="Proteomes" id="UP000516173">
    <property type="component" value="Chromosome"/>
</dbReference>
<reference evidence="12 13" key="1">
    <citation type="submission" date="2020-08" db="EMBL/GenBank/DDBJ databases">
        <title>Genome Sequencing of Nocardia wallacei strain FMUON74 and assembly.</title>
        <authorList>
            <person name="Toyokawa M."/>
            <person name="Uesaka K."/>
        </authorList>
    </citation>
    <scope>NUCLEOTIDE SEQUENCE [LARGE SCALE GENOMIC DNA]</scope>
    <source>
        <strain evidence="12 13">FMUON74</strain>
    </source>
</reference>
<dbReference type="PANTHER" id="PTHR33908">
    <property type="entry name" value="MANNOSYLTRANSFERASE YKCB-RELATED"/>
    <property type="match status" value="1"/>
</dbReference>
<dbReference type="InterPro" id="IPR038731">
    <property type="entry name" value="RgtA/B/C-like"/>
</dbReference>
<dbReference type="RefSeq" id="WP_187684654.1">
    <property type="nucleotide sequence ID" value="NZ_AP023396.1"/>
</dbReference>
<evidence type="ECO:0000256" key="2">
    <source>
        <dbReference type="ARBA" id="ARBA00022475"/>
    </source>
</evidence>
<feature type="region of interest" description="Disordered" evidence="8">
    <location>
        <begin position="495"/>
        <end position="595"/>
    </location>
</feature>
<feature type="transmembrane region" description="Helical" evidence="9">
    <location>
        <begin position="111"/>
        <end position="138"/>
    </location>
</feature>
<dbReference type="GO" id="GO:0009103">
    <property type="term" value="P:lipopolysaccharide biosynthetic process"/>
    <property type="evidence" value="ECO:0007669"/>
    <property type="project" value="UniProtKB-ARBA"/>
</dbReference>
<evidence type="ECO:0000256" key="4">
    <source>
        <dbReference type="ARBA" id="ARBA00022679"/>
    </source>
</evidence>
<feature type="compositionally biased region" description="Low complexity" evidence="8">
    <location>
        <begin position="569"/>
        <end position="587"/>
    </location>
</feature>
<feature type="domain" description="Putative mannosyltransferase YkcA/B-like C-terminal" evidence="11">
    <location>
        <begin position="629"/>
        <end position="710"/>
    </location>
</feature>
<dbReference type="InterPro" id="IPR050297">
    <property type="entry name" value="LipidA_mod_glycosyltrf_83"/>
</dbReference>
<feature type="domain" description="Glycosyltransferase RgtA/B/C/D-like" evidence="10">
    <location>
        <begin position="96"/>
        <end position="251"/>
    </location>
</feature>
<comment type="subcellular location">
    <subcellularLocation>
        <location evidence="1">Cell membrane</location>
        <topology evidence="1">Multi-pass membrane protein</topology>
    </subcellularLocation>
</comment>
<evidence type="ECO:0000313" key="13">
    <source>
        <dbReference type="Proteomes" id="UP000516173"/>
    </source>
</evidence>
<evidence type="ECO:0000256" key="9">
    <source>
        <dbReference type="SAM" id="Phobius"/>
    </source>
</evidence>
<feature type="transmembrane region" description="Helical" evidence="9">
    <location>
        <begin position="382"/>
        <end position="403"/>
    </location>
</feature>
<protein>
    <submittedName>
        <fullName evidence="12">Uncharacterized protein</fullName>
    </submittedName>
</protein>
<proteinExistence type="predicted"/>
<keyword evidence="5 9" id="KW-0812">Transmembrane</keyword>
<evidence type="ECO:0000259" key="11">
    <source>
        <dbReference type="Pfam" id="PF24878"/>
    </source>
</evidence>
<evidence type="ECO:0000256" key="8">
    <source>
        <dbReference type="SAM" id="MobiDB-lite"/>
    </source>
</evidence>
<accession>A0A7G1KTB0</accession>
<keyword evidence="13" id="KW-1185">Reference proteome</keyword>
<dbReference type="InterPro" id="IPR056785">
    <property type="entry name" value="YkcA/B-like_C"/>
</dbReference>
<feature type="transmembrane region" description="Helical" evidence="9">
    <location>
        <begin position="328"/>
        <end position="345"/>
    </location>
</feature>
<organism evidence="12 13">
    <name type="scientific">Nocardia wallacei</name>
    <dbReference type="NCBI Taxonomy" id="480035"/>
    <lineage>
        <taxon>Bacteria</taxon>
        <taxon>Bacillati</taxon>
        <taxon>Actinomycetota</taxon>
        <taxon>Actinomycetes</taxon>
        <taxon>Mycobacteriales</taxon>
        <taxon>Nocardiaceae</taxon>
        <taxon>Nocardia</taxon>
    </lineage>
</organism>
<evidence type="ECO:0000256" key="7">
    <source>
        <dbReference type="ARBA" id="ARBA00023136"/>
    </source>
</evidence>
<feature type="transmembrane region" description="Helical" evidence="9">
    <location>
        <begin position="38"/>
        <end position="57"/>
    </location>
</feature>
<evidence type="ECO:0000259" key="10">
    <source>
        <dbReference type="Pfam" id="PF13231"/>
    </source>
</evidence>
<evidence type="ECO:0000256" key="5">
    <source>
        <dbReference type="ARBA" id="ARBA00022692"/>
    </source>
</evidence>
<evidence type="ECO:0000256" key="3">
    <source>
        <dbReference type="ARBA" id="ARBA00022676"/>
    </source>
</evidence>
<feature type="compositionally biased region" description="Gly residues" evidence="8">
    <location>
        <begin position="524"/>
        <end position="551"/>
    </location>
</feature>
<feature type="compositionally biased region" description="Gly residues" evidence="8">
    <location>
        <begin position="505"/>
        <end position="517"/>
    </location>
</feature>
<feature type="transmembrane region" description="Helical" evidence="9">
    <location>
        <begin position="145"/>
        <end position="164"/>
    </location>
</feature>
<dbReference type="GO" id="GO:0010041">
    <property type="term" value="P:response to iron(III) ion"/>
    <property type="evidence" value="ECO:0007669"/>
    <property type="project" value="TreeGrafter"/>
</dbReference>
<dbReference type="Pfam" id="PF24878">
    <property type="entry name" value="YkcB_C"/>
    <property type="match status" value="1"/>
</dbReference>
<feature type="region of interest" description="Disordered" evidence="8">
    <location>
        <begin position="1"/>
        <end position="34"/>
    </location>
</feature>
<evidence type="ECO:0000256" key="1">
    <source>
        <dbReference type="ARBA" id="ARBA00004651"/>
    </source>
</evidence>
<keyword evidence="3" id="KW-0328">Glycosyltransferase</keyword>